<evidence type="ECO:0000313" key="3">
    <source>
        <dbReference type="Proteomes" id="UP000644507"/>
    </source>
</evidence>
<dbReference type="AlphaFoldDB" id="A0A918TTX9"/>
<dbReference type="EMBL" id="BMXI01000016">
    <property type="protein sequence ID" value="GHC63397.1"/>
    <property type="molecule type" value="Genomic_DNA"/>
</dbReference>
<gene>
    <name evidence="2" type="ORF">GCM10007100_33740</name>
</gene>
<keyword evidence="3" id="KW-1185">Reference proteome</keyword>
<feature type="compositionally biased region" description="Gly residues" evidence="1">
    <location>
        <begin position="1"/>
        <end position="13"/>
    </location>
</feature>
<proteinExistence type="predicted"/>
<feature type="region of interest" description="Disordered" evidence="1">
    <location>
        <begin position="1"/>
        <end position="24"/>
    </location>
</feature>
<dbReference type="Proteomes" id="UP000644507">
    <property type="component" value="Unassembled WGS sequence"/>
</dbReference>
<reference evidence="2" key="2">
    <citation type="submission" date="2020-09" db="EMBL/GenBank/DDBJ databases">
        <authorList>
            <person name="Sun Q."/>
            <person name="Kim S."/>
        </authorList>
    </citation>
    <scope>NUCLEOTIDE SEQUENCE</scope>
    <source>
        <strain evidence="2">KCTC 12988</strain>
    </source>
</reference>
<comment type="caution">
    <text evidence="2">The sequence shown here is derived from an EMBL/GenBank/DDBJ whole genome shotgun (WGS) entry which is preliminary data.</text>
</comment>
<evidence type="ECO:0000256" key="1">
    <source>
        <dbReference type="SAM" id="MobiDB-lite"/>
    </source>
</evidence>
<protein>
    <submittedName>
        <fullName evidence="2">Uncharacterized protein</fullName>
    </submittedName>
</protein>
<organism evidence="2 3">
    <name type="scientific">Roseibacillus persicicus</name>
    <dbReference type="NCBI Taxonomy" id="454148"/>
    <lineage>
        <taxon>Bacteria</taxon>
        <taxon>Pseudomonadati</taxon>
        <taxon>Verrucomicrobiota</taxon>
        <taxon>Verrucomicrobiia</taxon>
        <taxon>Verrucomicrobiales</taxon>
        <taxon>Verrucomicrobiaceae</taxon>
        <taxon>Roseibacillus</taxon>
    </lineage>
</organism>
<name>A0A918TTX9_9BACT</name>
<accession>A0A918TTX9</accession>
<evidence type="ECO:0000313" key="2">
    <source>
        <dbReference type="EMBL" id="GHC63397.1"/>
    </source>
</evidence>
<reference evidence="2" key="1">
    <citation type="journal article" date="2014" name="Int. J. Syst. Evol. Microbiol.">
        <title>Complete genome sequence of Corynebacterium casei LMG S-19264T (=DSM 44701T), isolated from a smear-ripened cheese.</title>
        <authorList>
            <consortium name="US DOE Joint Genome Institute (JGI-PGF)"/>
            <person name="Walter F."/>
            <person name="Albersmeier A."/>
            <person name="Kalinowski J."/>
            <person name="Ruckert C."/>
        </authorList>
    </citation>
    <scope>NUCLEOTIDE SEQUENCE</scope>
    <source>
        <strain evidence="2">KCTC 12988</strain>
    </source>
</reference>
<sequence length="152" mass="17626">MSGGGYSGGGTPNMGGPTVEERKAQIATEPRGDFYYGRRYHVHKTRFWGFLRKPGQPWSSAKLVVFNEKMGKQPDRLSEMGPPDQRYGFDNNYEYRIKGYFTGEKVYEINSNQFLPEFMLTGYEQLDKDPGWLFSPRDHYDPSRITLTPRSY</sequence>